<sequence length="118" mass="13749">MSRYTPGEVAQRTGLSLDTLRYYERIGLLDGVDRTPAGRREYSDDDLGWLEILRCLRETGMPIQQMRRYADLCRDDGTIAERIALLEQHDNSVRDQIAMLQSQRAHLRGKIDYYRSRG</sequence>
<organism evidence="3 4">
    <name type="scientific">Actinoplanes digitatis</name>
    <dbReference type="NCBI Taxonomy" id="1868"/>
    <lineage>
        <taxon>Bacteria</taxon>
        <taxon>Bacillati</taxon>
        <taxon>Actinomycetota</taxon>
        <taxon>Actinomycetes</taxon>
        <taxon>Micromonosporales</taxon>
        <taxon>Micromonosporaceae</taxon>
        <taxon>Actinoplanes</taxon>
    </lineage>
</organism>
<feature type="domain" description="HTH merR-type" evidence="2">
    <location>
        <begin position="3"/>
        <end position="72"/>
    </location>
</feature>
<comment type="caution">
    <text evidence="3">The sequence shown here is derived from an EMBL/GenBank/DDBJ whole genome shotgun (WGS) entry which is preliminary data.</text>
</comment>
<dbReference type="CDD" id="cd01109">
    <property type="entry name" value="HTH_YyaN"/>
    <property type="match status" value="1"/>
</dbReference>
<dbReference type="Gene3D" id="1.10.1660.10">
    <property type="match status" value="1"/>
</dbReference>
<dbReference type="PANTHER" id="PTHR30204:SF98">
    <property type="entry name" value="HTH-TYPE TRANSCRIPTIONAL REGULATOR ADHR"/>
    <property type="match status" value="1"/>
</dbReference>
<dbReference type="AlphaFoldDB" id="A0A7W7I579"/>
<gene>
    <name evidence="3" type="ORF">BJ971_007232</name>
</gene>
<dbReference type="InterPro" id="IPR009061">
    <property type="entry name" value="DNA-bd_dom_put_sf"/>
</dbReference>
<evidence type="ECO:0000313" key="3">
    <source>
        <dbReference type="EMBL" id="MBB4766676.1"/>
    </source>
</evidence>
<dbReference type="Pfam" id="PF13411">
    <property type="entry name" value="MerR_1"/>
    <property type="match status" value="1"/>
</dbReference>
<dbReference type="Proteomes" id="UP000578112">
    <property type="component" value="Unassembled WGS sequence"/>
</dbReference>
<name>A0A7W7I579_9ACTN</name>
<reference evidence="3 4" key="1">
    <citation type="submission" date="2020-08" db="EMBL/GenBank/DDBJ databases">
        <title>Sequencing the genomes of 1000 actinobacteria strains.</title>
        <authorList>
            <person name="Klenk H.-P."/>
        </authorList>
    </citation>
    <scope>NUCLEOTIDE SEQUENCE [LARGE SCALE GENOMIC DNA]</scope>
    <source>
        <strain evidence="3 4">DSM 43149</strain>
    </source>
</reference>
<protein>
    <submittedName>
        <fullName evidence="3">DNA-binding transcriptional MerR regulator</fullName>
    </submittedName>
</protein>
<accession>A0A7W7I579</accession>
<dbReference type="EMBL" id="JACHNH010000001">
    <property type="protein sequence ID" value="MBB4766676.1"/>
    <property type="molecule type" value="Genomic_DNA"/>
</dbReference>
<dbReference type="PANTHER" id="PTHR30204">
    <property type="entry name" value="REDOX-CYCLING DRUG-SENSING TRANSCRIPTIONAL ACTIVATOR SOXR"/>
    <property type="match status" value="1"/>
</dbReference>
<dbReference type="GO" id="GO:0003677">
    <property type="term" value="F:DNA binding"/>
    <property type="evidence" value="ECO:0007669"/>
    <property type="project" value="UniProtKB-KW"/>
</dbReference>
<dbReference type="PROSITE" id="PS50937">
    <property type="entry name" value="HTH_MERR_2"/>
    <property type="match status" value="1"/>
</dbReference>
<evidence type="ECO:0000259" key="2">
    <source>
        <dbReference type="PROSITE" id="PS50937"/>
    </source>
</evidence>
<dbReference type="InterPro" id="IPR047057">
    <property type="entry name" value="MerR_fam"/>
</dbReference>
<dbReference type="SMART" id="SM00422">
    <property type="entry name" value="HTH_MERR"/>
    <property type="match status" value="1"/>
</dbReference>
<dbReference type="GO" id="GO:0003700">
    <property type="term" value="F:DNA-binding transcription factor activity"/>
    <property type="evidence" value="ECO:0007669"/>
    <property type="project" value="InterPro"/>
</dbReference>
<evidence type="ECO:0000256" key="1">
    <source>
        <dbReference type="ARBA" id="ARBA00023125"/>
    </source>
</evidence>
<proteinExistence type="predicted"/>
<dbReference type="PRINTS" id="PR00040">
    <property type="entry name" value="HTHMERR"/>
</dbReference>
<keyword evidence="1 3" id="KW-0238">DNA-binding</keyword>
<dbReference type="InterPro" id="IPR000551">
    <property type="entry name" value="MerR-type_HTH_dom"/>
</dbReference>
<dbReference type="PROSITE" id="PS00552">
    <property type="entry name" value="HTH_MERR_1"/>
    <property type="match status" value="1"/>
</dbReference>
<evidence type="ECO:0000313" key="4">
    <source>
        <dbReference type="Proteomes" id="UP000578112"/>
    </source>
</evidence>
<keyword evidence="4" id="KW-1185">Reference proteome</keyword>
<dbReference type="SUPFAM" id="SSF46955">
    <property type="entry name" value="Putative DNA-binding domain"/>
    <property type="match status" value="1"/>
</dbReference>
<dbReference type="RefSeq" id="WP_184997787.1">
    <property type="nucleotide sequence ID" value="NZ_BOMK01000046.1"/>
</dbReference>